<comment type="subcellular location">
    <subcellularLocation>
        <location evidence="1">Nucleus</location>
    </subcellularLocation>
</comment>
<proteinExistence type="predicted"/>
<sequence length="852" mass="96288">MVADQRKKRANAASLVGCTSRGQCKVNRKKLRVQKHGVNMMPNISLEWDNKKKTVVSKRGQIGIARRHLISFLEPGSPGHSVLADVCSVPQEIFELENLREVLTYEVWQSNLSDTERYFLSQFLPKVPEPDIIIQDLLAGEDFQFGNPFIKWGSSLCYGELHPDNILHKEPSLKAVKKAYYLDLQKYHSCMIVNLEKWKEKWASCKDPEEEIVQNLWSSRRPGEKSVLLLESRVNDNEENLVATPESCSWNNSEVAYSSDNQNLGTVRGESKRGNGFLRKKSDNSLSELKAVTSVSRKGEQVHKQNIQQSDGTKYMSYIKVSREQHERVKSSMKNASNCFHPRSLNNFLGTDALNVQPYERFVEEEKKKLHQHWLKLATSDVPEGFAHWVKRELQKQALARSLGEEIGQKLELQTTLDEEKKGSPNEQMDLSDDNEDEFLPPITAEEVDEEQSGDLVQEREDNEDAIHLMETKAEDEKELVCDYIYEQTHDDSKLTVDEDIPNQVFIEDNNQQQLIASLNNNSPRRTMISSPSPGFYEQKNCSVNQEKWFSSIPSEYPVVDPLPSYGDIWPVGDVHGSYYHDSMNARYLPAPQELSIGNHPQQFITGQEVKLLDDMEIDSRDKDVSSGGKDMPLFDSYVNLNRNEIYHSLRDSAYNRQQKQSEGLGFQPGNNDVLVEAFPGQFRDQVYPMPLPLDLRQKRPNDNHLHPHHHNIQESSSSIFPGGHFLIPRQDASVMQEWTGVNSNMRLQQQQLSQSWFNGNNNNNTCNNNGTTRDGWPSSLEVGVSGQHGRNSDGTLFSVLSECNELIPRGASYNGTSAAAGQRIILAGNYTSNGIIGGGMSAPPGSSSSLG</sequence>
<evidence type="ECO:0000313" key="6">
    <source>
        <dbReference type="Proteomes" id="UP000325081"/>
    </source>
</evidence>
<evidence type="ECO:0000256" key="2">
    <source>
        <dbReference type="ARBA" id="ARBA00023242"/>
    </source>
</evidence>
<feature type="domain" description="DEUBAD" evidence="4">
    <location>
        <begin position="90"/>
        <end position="201"/>
    </location>
</feature>
<name>A0A5A7QQL5_STRAF</name>
<dbReference type="PROSITE" id="PS51916">
    <property type="entry name" value="DEUBAD"/>
    <property type="match status" value="1"/>
</dbReference>
<feature type="region of interest" description="Disordered" evidence="3">
    <location>
        <begin position="698"/>
        <end position="720"/>
    </location>
</feature>
<dbReference type="PANTHER" id="PTHR13052">
    <property type="entry name" value="NFRKB-RELATED"/>
    <property type="match status" value="1"/>
</dbReference>
<evidence type="ECO:0000313" key="5">
    <source>
        <dbReference type="EMBL" id="GER46191.1"/>
    </source>
</evidence>
<gene>
    <name evidence="5" type="ORF">STAS_23229</name>
</gene>
<dbReference type="AlphaFoldDB" id="A0A5A7QQL5"/>
<dbReference type="InterPro" id="IPR024867">
    <property type="entry name" value="NFRKB"/>
</dbReference>
<dbReference type="GO" id="GO:0031011">
    <property type="term" value="C:Ino80 complex"/>
    <property type="evidence" value="ECO:0007669"/>
    <property type="project" value="InterPro"/>
</dbReference>
<dbReference type="InterPro" id="IPR044867">
    <property type="entry name" value="DEUBAD_dom"/>
</dbReference>
<protein>
    <submittedName>
        <fullName evidence="5">Nuclear factor related to kappa-B-binding protein</fullName>
    </submittedName>
</protein>
<evidence type="ECO:0000259" key="4">
    <source>
        <dbReference type="PROSITE" id="PS51916"/>
    </source>
</evidence>
<comment type="caution">
    <text evidence="5">The sequence shown here is derived from an EMBL/GenBank/DDBJ whole genome shotgun (WGS) entry which is preliminary data.</text>
</comment>
<evidence type="ECO:0000256" key="1">
    <source>
        <dbReference type="ARBA" id="ARBA00004123"/>
    </source>
</evidence>
<dbReference type="Proteomes" id="UP000325081">
    <property type="component" value="Unassembled WGS sequence"/>
</dbReference>
<keyword evidence="2" id="KW-0539">Nucleus</keyword>
<organism evidence="5 6">
    <name type="scientific">Striga asiatica</name>
    <name type="common">Asiatic witchweed</name>
    <name type="synonym">Buchnera asiatica</name>
    <dbReference type="NCBI Taxonomy" id="4170"/>
    <lineage>
        <taxon>Eukaryota</taxon>
        <taxon>Viridiplantae</taxon>
        <taxon>Streptophyta</taxon>
        <taxon>Embryophyta</taxon>
        <taxon>Tracheophyta</taxon>
        <taxon>Spermatophyta</taxon>
        <taxon>Magnoliopsida</taxon>
        <taxon>eudicotyledons</taxon>
        <taxon>Gunneridae</taxon>
        <taxon>Pentapetalae</taxon>
        <taxon>asterids</taxon>
        <taxon>lamiids</taxon>
        <taxon>Lamiales</taxon>
        <taxon>Orobanchaceae</taxon>
        <taxon>Buchnereae</taxon>
        <taxon>Striga</taxon>
    </lineage>
</organism>
<feature type="region of interest" description="Disordered" evidence="3">
    <location>
        <begin position="417"/>
        <end position="436"/>
    </location>
</feature>
<dbReference type="PANTHER" id="PTHR13052:SF2">
    <property type="entry name" value="NUCLEAR FACTOR KAPPA-B-BINDING PROTEIN"/>
    <property type="match status" value="1"/>
</dbReference>
<dbReference type="EMBL" id="BKCP01007438">
    <property type="protein sequence ID" value="GER46191.1"/>
    <property type="molecule type" value="Genomic_DNA"/>
</dbReference>
<keyword evidence="6" id="KW-1185">Reference proteome</keyword>
<dbReference type="CDD" id="cd21865">
    <property type="entry name" value="DEUBAD_NFRKB"/>
    <property type="match status" value="1"/>
</dbReference>
<feature type="region of interest" description="Disordered" evidence="3">
    <location>
        <begin position="766"/>
        <end position="789"/>
    </location>
</feature>
<evidence type="ECO:0000256" key="3">
    <source>
        <dbReference type="SAM" id="MobiDB-lite"/>
    </source>
</evidence>
<dbReference type="OrthoDB" id="70874at2759"/>
<reference evidence="6" key="1">
    <citation type="journal article" date="2019" name="Curr. Biol.">
        <title>Genome Sequence of Striga asiatica Provides Insight into the Evolution of Plant Parasitism.</title>
        <authorList>
            <person name="Yoshida S."/>
            <person name="Kim S."/>
            <person name="Wafula E.K."/>
            <person name="Tanskanen J."/>
            <person name="Kim Y.M."/>
            <person name="Honaas L."/>
            <person name="Yang Z."/>
            <person name="Spallek T."/>
            <person name="Conn C.E."/>
            <person name="Ichihashi Y."/>
            <person name="Cheong K."/>
            <person name="Cui S."/>
            <person name="Der J.P."/>
            <person name="Gundlach H."/>
            <person name="Jiao Y."/>
            <person name="Hori C."/>
            <person name="Ishida J.K."/>
            <person name="Kasahara H."/>
            <person name="Kiba T."/>
            <person name="Kim M.S."/>
            <person name="Koo N."/>
            <person name="Laohavisit A."/>
            <person name="Lee Y.H."/>
            <person name="Lumba S."/>
            <person name="McCourt P."/>
            <person name="Mortimer J.C."/>
            <person name="Mutuku J.M."/>
            <person name="Nomura T."/>
            <person name="Sasaki-Sekimoto Y."/>
            <person name="Seto Y."/>
            <person name="Wang Y."/>
            <person name="Wakatake T."/>
            <person name="Sakakibara H."/>
            <person name="Demura T."/>
            <person name="Yamaguchi S."/>
            <person name="Yoneyama K."/>
            <person name="Manabe R.I."/>
            <person name="Nelson D.C."/>
            <person name="Schulman A.H."/>
            <person name="Timko M.P."/>
            <person name="dePamphilis C.W."/>
            <person name="Choi D."/>
            <person name="Shirasu K."/>
        </authorList>
    </citation>
    <scope>NUCLEOTIDE SEQUENCE [LARGE SCALE GENOMIC DNA]</scope>
    <source>
        <strain evidence="6">cv. UVA1</strain>
    </source>
</reference>
<accession>A0A5A7QQL5</accession>